<dbReference type="Proteomes" id="UP001107558">
    <property type="component" value="Chromosome 2"/>
</dbReference>
<feature type="compositionally biased region" description="Basic and acidic residues" evidence="14">
    <location>
        <begin position="507"/>
        <end position="521"/>
    </location>
</feature>
<feature type="compositionally biased region" description="Low complexity" evidence="14">
    <location>
        <begin position="567"/>
        <end position="590"/>
    </location>
</feature>
<keyword evidence="5" id="KW-0479">Metal-binding</keyword>
<name>A0A9J6C8Q1_POLVA</name>
<dbReference type="Gene3D" id="3.90.550.10">
    <property type="entry name" value="Spore Coat Polysaccharide Biosynthesis Protein SpsA, Chain A"/>
    <property type="match status" value="2"/>
</dbReference>
<feature type="region of interest" description="Disordered" evidence="14">
    <location>
        <begin position="310"/>
        <end position="337"/>
    </location>
</feature>
<dbReference type="FunFam" id="3.90.550.10:FF:000092">
    <property type="entry name" value="Glycogenin 2"/>
    <property type="match status" value="1"/>
</dbReference>
<dbReference type="EMBL" id="JADBJN010000002">
    <property type="protein sequence ID" value="KAG5678441.1"/>
    <property type="molecule type" value="Genomic_DNA"/>
</dbReference>
<dbReference type="GO" id="GO:0005737">
    <property type="term" value="C:cytoplasm"/>
    <property type="evidence" value="ECO:0007669"/>
    <property type="project" value="UniProtKB-SubCell"/>
</dbReference>
<keyword evidence="16" id="KW-1185">Reference proteome</keyword>
<organism evidence="15 16">
    <name type="scientific">Polypedilum vanderplanki</name>
    <name type="common">Sleeping chironomid midge</name>
    <dbReference type="NCBI Taxonomy" id="319348"/>
    <lineage>
        <taxon>Eukaryota</taxon>
        <taxon>Metazoa</taxon>
        <taxon>Ecdysozoa</taxon>
        <taxon>Arthropoda</taxon>
        <taxon>Hexapoda</taxon>
        <taxon>Insecta</taxon>
        <taxon>Pterygota</taxon>
        <taxon>Neoptera</taxon>
        <taxon>Endopterygota</taxon>
        <taxon>Diptera</taxon>
        <taxon>Nematocera</taxon>
        <taxon>Chironomoidea</taxon>
        <taxon>Chironomidae</taxon>
        <taxon>Chironominae</taxon>
        <taxon>Polypedilum</taxon>
        <taxon>Polypedilum</taxon>
    </lineage>
</organism>
<dbReference type="GO" id="GO:0008466">
    <property type="term" value="F:glycogenin glucosyltransferase activity"/>
    <property type="evidence" value="ECO:0007669"/>
    <property type="project" value="UniProtKB-EC"/>
</dbReference>
<evidence type="ECO:0000256" key="11">
    <source>
        <dbReference type="ARBA" id="ARBA00050886"/>
    </source>
</evidence>
<evidence type="ECO:0000256" key="8">
    <source>
        <dbReference type="ARBA" id="ARBA00023211"/>
    </source>
</evidence>
<keyword evidence="6" id="KW-0320">Glycogen biosynthesis</keyword>
<evidence type="ECO:0000313" key="16">
    <source>
        <dbReference type="Proteomes" id="UP001107558"/>
    </source>
</evidence>
<evidence type="ECO:0000256" key="2">
    <source>
        <dbReference type="ARBA" id="ARBA00004496"/>
    </source>
</evidence>
<dbReference type="EC" id="2.4.1.186" evidence="10"/>
<comment type="caution">
    <text evidence="15">The sequence shown here is derived from an EMBL/GenBank/DDBJ whole genome shotgun (WGS) entry which is preliminary data.</text>
</comment>
<dbReference type="OrthoDB" id="2014201at2759"/>
<evidence type="ECO:0000256" key="13">
    <source>
        <dbReference type="ARBA" id="ARBA00057883"/>
    </source>
</evidence>
<comment type="cofactor">
    <cofactor evidence="1">
        <name>Mn(2+)</name>
        <dbReference type="ChEBI" id="CHEBI:29035"/>
    </cofactor>
</comment>
<comment type="catalytic activity">
    <reaction evidence="11">
        <text>[1,4-alpha-D-glucosyl](n)-L-tyrosyl-[glycogenin] + UDP-alpha-D-glucose = [1,4-alpha-D-glucosyl](n+1)-L-tyrosyl-[glycogenin] + UDP + H(+)</text>
        <dbReference type="Rhea" id="RHEA:56560"/>
        <dbReference type="Rhea" id="RHEA-COMP:14606"/>
        <dbReference type="Rhea" id="RHEA-COMP:14607"/>
        <dbReference type="ChEBI" id="CHEBI:15378"/>
        <dbReference type="ChEBI" id="CHEBI:58223"/>
        <dbReference type="ChEBI" id="CHEBI:58885"/>
        <dbReference type="ChEBI" id="CHEBI:140574"/>
        <dbReference type="EC" id="2.4.1.186"/>
    </reaction>
</comment>
<evidence type="ECO:0000256" key="14">
    <source>
        <dbReference type="SAM" id="MobiDB-lite"/>
    </source>
</evidence>
<evidence type="ECO:0000256" key="4">
    <source>
        <dbReference type="ARBA" id="ARBA00022679"/>
    </source>
</evidence>
<dbReference type="SUPFAM" id="SSF53448">
    <property type="entry name" value="Nucleotide-diphospho-sugar transferases"/>
    <property type="match status" value="1"/>
</dbReference>
<evidence type="ECO:0000313" key="15">
    <source>
        <dbReference type="EMBL" id="KAG5678441.1"/>
    </source>
</evidence>
<evidence type="ECO:0000256" key="3">
    <source>
        <dbReference type="ARBA" id="ARBA00022490"/>
    </source>
</evidence>
<keyword evidence="3" id="KW-0963">Cytoplasm</keyword>
<evidence type="ECO:0000256" key="12">
    <source>
        <dbReference type="ARBA" id="ARBA00052293"/>
    </source>
</evidence>
<keyword evidence="8" id="KW-0464">Manganese</keyword>
<evidence type="ECO:0000256" key="9">
    <source>
        <dbReference type="ARBA" id="ARBA00038162"/>
    </source>
</evidence>
<keyword evidence="4" id="KW-0808">Transferase</keyword>
<evidence type="ECO:0000256" key="1">
    <source>
        <dbReference type="ARBA" id="ARBA00001936"/>
    </source>
</evidence>
<feature type="region of interest" description="Disordered" evidence="14">
    <location>
        <begin position="488"/>
        <end position="606"/>
    </location>
</feature>
<proteinExistence type="inferred from homology"/>
<evidence type="ECO:0000256" key="5">
    <source>
        <dbReference type="ARBA" id="ARBA00022723"/>
    </source>
</evidence>
<dbReference type="InterPro" id="IPR002495">
    <property type="entry name" value="Glyco_trans_8"/>
</dbReference>
<protein>
    <recommendedName>
        <fullName evidence="10">glycogenin glucosyltransferase</fullName>
        <ecNumber evidence="10">2.4.1.186</ecNumber>
    </recommendedName>
</protein>
<feature type="compositionally biased region" description="Low complexity" evidence="14">
    <location>
        <begin position="319"/>
        <end position="337"/>
    </location>
</feature>
<accession>A0A9J6C8Q1</accession>
<dbReference type="Pfam" id="PF01501">
    <property type="entry name" value="Glyco_transf_8"/>
    <property type="match status" value="1"/>
</dbReference>
<evidence type="ECO:0000256" key="6">
    <source>
        <dbReference type="ARBA" id="ARBA00023056"/>
    </source>
</evidence>
<dbReference type="InterPro" id="IPR050587">
    <property type="entry name" value="GNT1/Glycosyltrans_8"/>
</dbReference>
<evidence type="ECO:0000256" key="10">
    <source>
        <dbReference type="ARBA" id="ARBA00038934"/>
    </source>
</evidence>
<gene>
    <name evidence="15" type="ORF">PVAND_008114</name>
</gene>
<dbReference type="AlphaFoldDB" id="A0A9J6C8Q1"/>
<dbReference type="CDD" id="cd02537">
    <property type="entry name" value="GT8_Glycogenin"/>
    <property type="match status" value="1"/>
</dbReference>
<dbReference type="GO" id="GO:0005978">
    <property type="term" value="P:glycogen biosynthetic process"/>
    <property type="evidence" value="ECO:0007669"/>
    <property type="project" value="UniProtKB-KW"/>
</dbReference>
<comment type="function">
    <text evidence="13">Self-glucosylating initiator of glycogen synthesis. It catalyzes the formation of a short alpha (1,4)-glucosyl chain covalently attached via a glucose 1-O-tyrosyl linkage to internal tyrosine residues and these chains act as primers for the elongation reaction catalyzed by glycogen synthase.</text>
</comment>
<comment type="subcellular location">
    <subcellularLocation>
        <location evidence="2">Cytoplasm</location>
    </subcellularLocation>
</comment>
<dbReference type="PANTHER" id="PTHR11183">
    <property type="entry name" value="GLYCOGENIN SUBFAMILY MEMBER"/>
    <property type="match status" value="1"/>
</dbReference>
<dbReference type="InterPro" id="IPR029044">
    <property type="entry name" value="Nucleotide-diphossugar_trans"/>
</dbReference>
<comment type="catalytic activity">
    <reaction evidence="12">
        <text>L-tyrosyl-[glycogenin] + UDP-alpha-D-glucose = alpha-D-glucosyl-L-tyrosyl-[glycogenin] + UDP + H(+)</text>
        <dbReference type="Rhea" id="RHEA:23360"/>
        <dbReference type="Rhea" id="RHEA-COMP:14604"/>
        <dbReference type="Rhea" id="RHEA-COMP:14605"/>
        <dbReference type="ChEBI" id="CHEBI:15378"/>
        <dbReference type="ChEBI" id="CHEBI:46858"/>
        <dbReference type="ChEBI" id="CHEBI:58223"/>
        <dbReference type="ChEBI" id="CHEBI:58885"/>
        <dbReference type="ChEBI" id="CHEBI:140573"/>
        <dbReference type="EC" id="2.4.1.186"/>
    </reaction>
</comment>
<dbReference type="GO" id="GO:0046872">
    <property type="term" value="F:metal ion binding"/>
    <property type="evidence" value="ECO:0007669"/>
    <property type="project" value="UniProtKB-KW"/>
</dbReference>
<reference evidence="15" key="1">
    <citation type="submission" date="2021-03" db="EMBL/GenBank/DDBJ databases">
        <title>Chromosome level genome of the anhydrobiotic midge Polypedilum vanderplanki.</title>
        <authorList>
            <person name="Yoshida Y."/>
            <person name="Kikawada T."/>
            <person name="Gusev O."/>
        </authorList>
    </citation>
    <scope>NUCLEOTIDE SEQUENCE</scope>
    <source>
        <strain evidence="15">NIAS01</strain>
        <tissue evidence="15">Whole body or cell culture</tissue>
    </source>
</reference>
<comment type="similarity">
    <text evidence="9">Belongs to the glycosyltransferase 8 family. Glycogenin subfamily.</text>
</comment>
<keyword evidence="7" id="KW-0325">Glycoprotein</keyword>
<sequence>MSNFAWVTLATNDSYSLGALVVAHSLKRVETAHKLVVVITPGVSDVMRSKLQDVFDVVQFVNVLDSKDAANLAVLQNCDELFEREELSAAADVGWPDCFNTGVFVFKPSSDTYGKLIKFAESVGSFDGADQGLLNQYFSNWSTGDSSRRLPFLYNTASTATYSYLPAFKHFNKDVKILHFIGDVKPWVQQFNSVTRQVQSPTGYSHLQDFLQLWWNIFCEKVHPVLSDAMNIPWLSRFEDNCVQYNYPCDYSDPPATIVDAHSDNHNNYNSNHNNNNINEEENQVRTYDPYLIAYHEDSNTFTYNDPWVDDRNNRNENNENSNNNCTNNNNNTTINNQINVDNIDSTWTRMHEHSNGCNDLTHASEITTTSLPSMTSASILQSSSDLINNNTIVNENQSVENISHITCDKDHSPSSIVEANSDNVTDESGIAGALANLQLGTERSAEQQAYEDQFRRANWESGHIDYLGQDSFANIWKKIQTTIEAPPAEVVEQQERRRSRSRSKTPQREPSPKPVEKKSDASAAPIEPAKVVEEPVKVAAPVKKQETVPAAQTKPVASKPVVSDKPTTTSNAPASIAATTTTTAAAPVAPKKKEGVPSVEKRKRK</sequence>
<evidence type="ECO:0000256" key="7">
    <source>
        <dbReference type="ARBA" id="ARBA00023180"/>
    </source>
</evidence>